<organism evidence="2 3">
    <name type="scientific">Microbaculum marinum</name>
    <dbReference type="NCBI Taxonomy" id="1764581"/>
    <lineage>
        <taxon>Bacteria</taxon>
        <taxon>Pseudomonadati</taxon>
        <taxon>Pseudomonadota</taxon>
        <taxon>Alphaproteobacteria</taxon>
        <taxon>Hyphomicrobiales</taxon>
        <taxon>Tepidamorphaceae</taxon>
        <taxon>Microbaculum</taxon>
    </lineage>
</organism>
<feature type="region of interest" description="Disordered" evidence="1">
    <location>
        <begin position="52"/>
        <end position="78"/>
    </location>
</feature>
<dbReference type="EMBL" id="JAZHOF010000001">
    <property type="protein sequence ID" value="MEJ8570224.1"/>
    <property type="molecule type" value="Genomic_DNA"/>
</dbReference>
<reference evidence="2 3" key="1">
    <citation type="submission" date="2024-02" db="EMBL/GenBank/DDBJ databases">
        <title>Genome analysis and characterization of Microbaculum marinisediminis sp. nov., isolated from marine sediment.</title>
        <authorList>
            <person name="Du Z.-J."/>
            <person name="Ye Y.-Q."/>
            <person name="Zhang Z.-R."/>
            <person name="Yuan S.-M."/>
            <person name="Zhang X.-Y."/>
        </authorList>
    </citation>
    <scope>NUCLEOTIDE SEQUENCE [LARGE SCALE GENOMIC DNA]</scope>
    <source>
        <strain evidence="2 3">SDUM1044001</strain>
    </source>
</reference>
<dbReference type="RefSeq" id="WP_340327957.1">
    <property type="nucleotide sequence ID" value="NZ_JAZHOF010000001.1"/>
</dbReference>
<dbReference type="AlphaFoldDB" id="A0AAW9RAD0"/>
<sequence>MSDTTSGQIRRRGDGSIDTGYYAGSGRSARSRAFHHLVGAAWGRMWRMCVGPADGDPSGVHQGAGDPAFRGGHLPDRR</sequence>
<proteinExistence type="predicted"/>
<comment type="caution">
    <text evidence="2">The sequence shown here is derived from an EMBL/GenBank/DDBJ whole genome shotgun (WGS) entry which is preliminary data.</text>
</comment>
<name>A0AAW9RAD0_9HYPH</name>
<evidence type="ECO:0000313" key="3">
    <source>
        <dbReference type="Proteomes" id="UP001378188"/>
    </source>
</evidence>
<accession>A0AAW9RAD0</accession>
<protein>
    <submittedName>
        <fullName evidence="2">Uncharacterized protein</fullName>
    </submittedName>
</protein>
<evidence type="ECO:0000313" key="2">
    <source>
        <dbReference type="EMBL" id="MEJ8570224.1"/>
    </source>
</evidence>
<keyword evidence="3" id="KW-1185">Reference proteome</keyword>
<gene>
    <name evidence="2" type="ORF">V3328_01960</name>
</gene>
<feature type="region of interest" description="Disordered" evidence="1">
    <location>
        <begin position="1"/>
        <end position="25"/>
    </location>
</feature>
<dbReference type="Proteomes" id="UP001378188">
    <property type="component" value="Unassembled WGS sequence"/>
</dbReference>
<evidence type="ECO:0000256" key="1">
    <source>
        <dbReference type="SAM" id="MobiDB-lite"/>
    </source>
</evidence>